<dbReference type="OrthoDB" id="9792439at2"/>
<keyword evidence="14" id="KW-1185">Reference proteome</keyword>
<reference evidence="13 14" key="1">
    <citation type="submission" date="2018-04" db="EMBL/GenBank/DDBJ databases">
        <title>Novel species isolated from glacier.</title>
        <authorList>
            <person name="Liu Q."/>
            <person name="Xin Y.-H."/>
        </authorList>
    </citation>
    <scope>NUCLEOTIDE SEQUENCE [LARGE SCALE GENOMIC DNA]</scope>
    <source>
        <strain evidence="13 14">GT1R17</strain>
    </source>
</reference>
<organism evidence="13 14">
    <name type="scientific">Stenotrophobium rhamnosiphilum</name>
    <dbReference type="NCBI Taxonomy" id="2029166"/>
    <lineage>
        <taxon>Bacteria</taxon>
        <taxon>Pseudomonadati</taxon>
        <taxon>Pseudomonadota</taxon>
        <taxon>Gammaproteobacteria</taxon>
        <taxon>Nevskiales</taxon>
        <taxon>Nevskiaceae</taxon>
        <taxon>Stenotrophobium</taxon>
    </lineage>
</organism>
<dbReference type="PROSITE" id="PS52015">
    <property type="entry name" value="TONB_CTD"/>
    <property type="match status" value="1"/>
</dbReference>
<dbReference type="InterPro" id="IPR037682">
    <property type="entry name" value="TonB_C"/>
</dbReference>
<dbReference type="AlphaFoldDB" id="A0A2T5MBC0"/>
<dbReference type="GO" id="GO:0015031">
    <property type="term" value="P:protein transport"/>
    <property type="evidence" value="ECO:0007669"/>
    <property type="project" value="UniProtKB-KW"/>
</dbReference>
<dbReference type="InterPro" id="IPR006260">
    <property type="entry name" value="TonB/TolA_C"/>
</dbReference>
<dbReference type="NCBIfam" id="TIGR01352">
    <property type="entry name" value="tonB_Cterm"/>
    <property type="match status" value="1"/>
</dbReference>
<evidence type="ECO:0000256" key="3">
    <source>
        <dbReference type="ARBA" id="ARBA00022448"/>
    </source>
</evidence>
<evidence type="ECO:0000256" key="1">
    <source>
        <dbReference type="ARBA" id="ARBA00004383"/>
    </source>
</evidence>
<keyword evidence="6 11" id="KW-0812">Transmembrane</keyword>
<feature type="domain" description="TonB C-terminal" evidence="12">
    <location>
        <begin position="115"/>
        <end position="206"/>
    </location>
</feature>
<dbReference type="Proteomes" id="UP000244248">
    <property type="component" value="Unassembled WGS sequence"/>
</dbReference>
<feature type="compositionally biased region" description="Pro residues" evidence="10">
    <location>
        <begin position="60"/>
        <end position="73"/>
    </location>
</feature>
<keyword evidence="3" id="KW-0813">Transport</keyword>
<evidence type="ECO:0000256" key="7">
    <source>
        <dbReference type="ARBA" id="ARBA00022927"/>
    </source>
</evidence>
<keyword evidence="8 11" id="KW-1133">Transmembrane helix</keyword>
<sequence>MEFGQRPDQKRRVLNIGFVVLLHAILLYALVVGLSRKTVEVLPPPIETKIVEEEHHEEPPPPPPPPPMLTPPPAAFVPLPEIRVAAPPPQNAIAAVSPEPTPVTTVPPVPAPQHVPPVINAKRNCPEPEYPSLSLRLGEKGTVTLQFLIDIKGRVKESKVRDSSGHPRLDEAARSALSRCRFTPGTLNGVEEESWAELKYTWRIPN</sequence>
<protein>
    <submittedName>
        <fullName evidence="13">Energy transducer TonB</fullName>
    </submittedName>
</protein>
<evidence type="ECO:0000256" key="4">
    <source>
        <dbReference type="ARBA" id="ARBA00022475"/>
    </source>
</evidence>
<keyword evidence="4" id="KW-1003">Cell membrane</keyword>
<evidence type="ECO:0000313" key="13">
    <source>
        <dbReference type="EMBL" id="PTU28277.1"/>
    </source>
</evidence>
<comment type="subcellular location">
    <subcellularLocation>
        <location evidence="1">Cell inner membrane</location>
        <topology evidence="1">Single-pass membrane protein</topology>
        <orientation evidence="1">Periplasmic side</orientation>
    </subcellularLocation>
</comment>
<dbReference type="PANTHER" id="PTHR33446">
    <property type="entry name" value="PROTEIN TONB-RELATED"/>
    <property type="match status" value="1"/>
</dbReference>
<dbReference type="SUPFAM" id="SSF74653">
    <property type="entry name" value="TolA/TonB C-terminal domain"/>
    <property type="match status" value="1"/>
</dbReference>
<keyword evidence="5" id="KW-0997">Cell inner membrane</keyword>
<feature type="transmembrane region" description="Helical" evidence="11">
    <location>
        <begin position="12"/>
        <end position="34"/>
    </location>
</feature>
<comment type="similarity">
    <text evidence="2">Belongs to the TonB family.</text>
</comment>
<gene>
    <name evidence="13" type="ORF">CJD38_17740</name>
</gene>
<dbReference type="GO" id="GO:0005886">
    <property type="term" value="C:plasma membrane"/>
    <property type="evidence" value="ECO:0007669"/>
    <property type="project" value="UniProtKB-SubCell"/>
</dbReference>
<proteinExistence type="inferred from homology"/>
<name>A0A2T5MBC0_9GAMM</name>
<evidence type="ECO:0000256" key="2">
    <source>
        <dbReference type="ARBA" id="ARBA00006555"/>
    </source>
</evidence>
<dbReference type="RefSeq" id="WP_107941737.1">
    <property type="nucleotide sequence ID" value="NZ_QANS01000009.1"/>
</dbReference>
<evidence type="ECO:0000256" key="9">
    <source>
        <dbReference type="ARBA" id="ARBA00023136"/>
    </source>
</evidence>
<dbReference type="GO" id="GO:0055085">
    <property type="term" value="P:transmembrane transport"/>
    <property type="evidence" value="ECO:0007669"/>
    <property type="project" value="InterPro"/>
</dbReference>
<feature type="region of interest" description="Disordered" evidence="10">
    <location>
        <begin position="53"/>
        <end position="73"/>
    </location>
</feature>
<evidence type="ECO:0000259" key="12">
    <source>
        <dbReference type="PROSITE" id="PS52015"/>
    </source>
</evidence>
<evidence type="ECO:0000256" key="8">
    <source>
        <dbReference type="ARBA" id="ARBA00022989"/>
    </source>
</evidence>
<dbReference type="Pfam" id="PF03544">
    <property type="entry name" value="TonB_C"/>
    <property type="match status" value="1"/>
</dbReference>
<keyword evidence="9 11" id="KW-0472">Membrane</keyword>
<comment type="caution">
    <text evidence="13">The sequence shown here is derived from an EMBL/GenBank/DDBJ whole genome shotgun (WGS) entry which is preliminary data.</text>
</comment>
<accession>A0A2T5MBC0</accession>
<evidence type="ECO:0000256" key="6">
    <source>
        <dbReference type="ARBA" id="ARBA00022692"/>
    </source>
</evidence>
<evidence type="ECO:0000256" key="10">
    <source>
        <dbReference type="SAM" id="MobiDB-lite"/>
    </source>
</evidence>
<dbReference type="Gene3D" id="3.30.1150.10">
    <property type="match status" value="1"/>
</dbReference>
<evidence type="ECO:0000256" key="11">
    <source>
        <dbReference type="SAM" id="Phobius"/>
    </source>
</evidence>
<keyword evidence="7" id="KW-0653">Protein transport</keyword>
<evidence type="ECO:0000256" key="5">
    <source>
        <dbReference type="ARBA" id="ARBA00022519"/>
    </source>
</evidence>
<dbReference type="PANTHER" id="PTHR33446:SF2">
    <property type="entry name" value="PROTEIN TONB"/>
    <property type="match status" value="1"/>
</dbReference>
<dbReference type="InterPro" id="IPR051045">
    <property type="entry name" value="TonB-dependent_transducer"/>
</dbReference>
<evidence type="ECO:0000313" key="14">
    <source>
        <dbReference type="Proteomes" id="UP000244248"/>
    </source>
</evidence>
<dbReference type="EMBL" id="QANS01000009">
    <property type="protein sequence ID" value="PTU28277.1"/>
    <property type="molecule type" value="Genomic_DNA"/>
</dbReference>